<feature type="region of interest" description="Disordered" evidence="1">
    <location>
        <begin position="1"/>
        <end position="283"/>
    </location>
</feature>
<dbReference type="KEGG" id="gom:D7316_00361"/>
<feature type="compositionally biased region" description="Basic residues" evidence="1">
    <location>
        <begin position="118"/>
        <end position="132"/>
    </location>
</feature>
<accession>A0A3G8JGY9</accession>
<feature type="compositionally biased region" description="Basic residues" evidence="1">
    <location>
        <begin position="160"/>
        <end position="171"/>
    </location>
</feature>
<protein>
    <submittedName>
        <fullName evidence="2">Uncharacterized protein</fullName>
    </submittedName>
</protein>
<proteinExistence type="predicted"/>
<feature type="compositionally biased region" description="Basic residues" evidence="1">
    <location>
        <begin position="181"/>
        <end position="204"/>
    </location>
</feature>
<organism evidence="2 3">
    <name type="scientific">Gordonia insulae</name>
    <dbReference type="NCBI Taxonomy" id="2420509"/>
    <lineage>
        <taxon>Bacteria</taxon>
        <taxon>Bacillati</taxon>
        <taxon>Actinomycetota</taxon>
        <taxon>Actinomycetes</taxon>
        <taxon>Mycobacteriales</taxon>
        <taxon>Gordoniaceae</taxon>
        <taxon>Gordonia</taxon>
    </lineage>
</organism>
<name>A0A3G8JGY9_9ACTN</name>
<dbReference type="EMBL" id="CP033972">
    <property type="protein sequence ID" value="AZG43792.1"/>
    <property type="molecule type" value="Genomic_DNA"/>
</dbReference>
<dbReference type="AlphaFoldDB" id="A0A3G8JGY9"/>
<reference evidence="2 3" key="1">
    <citation type="submission" date="2018-11" db="EMBL/GenBank/DDBJ databases">
        <title>Gordonia insulae sp. nov., isolated from an island soil.</title>
        <authorList>
            <person name="Kim Y.S."/>
            <person name="Kim S.B."/>
        </authorList>
    </citation>
    <scope>NUCLEOTIDE SEQUENCE [LARGE SCALE GENOMIC DNA]</scope>
    <source>
        <strain evidence="2 3">MMS17-SY073</strain>
    </source>
</reference>
<gene>
    <name evidence="2" type="ORF">D7316_00361</name>
</gene>
<evidence type="ECO:0000256" key="1">
    <source>
        <dbReference type="SAM" id="MobiDB-lite"/>
    </source>
</evidence>
<feature type="compositionally biased region" description="Basic residues" evidence="1">
    <location>
        <begin position="256"/>
        <end position="265"/>
    </location>
</feature>
<feature type="compositionally biased region" description="Basic residues" evidence="1">
    <location>
        <begin position="214"/>
        <end position="244"/>
    </location>
</feature>
<evidence type="ECO:0000313" key="2">
    <source>
        <dbReference type="EMBL" id="AZG43792.1"/>
    </source>
</evidence>
<evidence type="ECO:0000313" key="3">
    <source>
        <dbReference type="Proteomes" id="UP000271469"/>
    </source>
</evidence>
<feature type="compositionally biased region" description="Basic and acidic residues" evidence="1">
    <location>
        <begin position="36"/>
        <end position="45"/>
    </location>
</feature>
<sequence>MDGGHRGGEPTGVPVRRGARRAGPPRRTADGIGSAGRRDHRDARRGGRHGRCRVERPALLRFRRGIDPAGGRSRGAHRPRVGSVRVVVRQLTRRPHPGETGGPLGARRAGPPPCVGGRLHHQRDRRRRHRDHRGPARTSAAPRMGRRSTWADRRPASPGGHRRTRPHHRRPCAAGPGIRAREHRTRTRRRARTGGRRHDARPRRHDPGDPAGRRGQHRRVRSVRRHHPRRAPRRRVGARGRRIRPLGTRLANAPSAHHRRRRRRQLDHGWAQVAQHPPTTARW</sequence>
<dbReference type="Proteomes" id="UP000271469">
    <property type="component" value="Chromosome"/>
</dbReference>
<keyword evidence="3" id="KW-1185">Reference proteome</keyword>